<protein>
    <recommendedName>
        <fullName evidence="15">PR domain zinc finger protein 1</fullName>
        <ecNumber evidence="15">2.1.1.-</ecNumber>
    </recommendedName>
</protein>
<dbReference type="InterPro" id="IPR046341">
    <property type="entry name" value="SET_dom_sf"/>
</dbReference>
<evidence type="ECO:0000313" key="21">
    <source>
        <dbReference type="RefSeq" id="XP_017326179.1"/>
    </source>
</evidence>
<evidence type="ECO:0000259" key="18">
    <source>
        <dbReference type="PROSITE" id="PS50157"/>
    </source>
</evidence>
<dbReference type="FunFam" id="3.30.160.60:FF:001155">
    <property type="entry name" value="Zinc finger 30C"/>
    <property type="match status" value="1"/>
</dbReference>
<dbReference type="Pfam" id="PF21549">
    <property type="entry name" value="PRDM2_PR"/>
    <property type="match status" value="1"/>
</dbReference>
<dbReference type="PROSITE" id="PS50157">
    <property type="entry name" value="ZINC_FINGER_C2H2_2"/>
    <property type="match status" value="13"/>
</dbReference>
<evidence type="ECO:0000256" key="17">
    <source>
        <dbReference type="SAM" id="MobiDB-lite"/>
    </source>
</evidence>
<keyword evidence="20" id="KW-1185">Reference proteome</keyword>
<dbReference type="InterPro" id="IPR013087">
    <property type="entry name" value="Znf_C2H2_type"/>
</dbReference>
<dbReference type="RefSeq" id="XP_017326179.1">
    <property type="nucleotide sequence ID" value="XM_017470690.3"/>
</dbReference>
<evidence type="ECO:0000256" key="15">
    <source>
        <dbReference type="PIRNR" id="PIRNR013212"/>
    </source>
</evidence>
<keyword evidence="13" id="KW-0804">Transcription</keyword>
<evidence type="ECO:0000256" key="3">
    <source>
        <dbReference type="ARBA" id="ARBA00022603"/>
    </source>
</evidence>
<dbReference type="GO" id="GO:0032259">
    <property type="term" value="P:methylation"/>
    <property type="evidence" value="ECO:0007669"/>
    <property type="project" value="UniProtKB-KW"/>
</dbReference>
<feature type="domain" description="C2H2-type" evidence="18">
    <location>
        <begin position="346"/>
        <end position="373"/>
    </location>
</feature>
<keyword evidence="9" id="KW-0862">Zinc</keyword>
<feature type="domain" description="C2H2-type" evidence="18">
    <location>
        <begin position="682"/>
        <end position="709"/>
    </location>
</feature>
<dbReference type="Proteomes" id="UP000221080">
    <property type="component" value="Chromosome 6"/>
</dbReference>
<feature type="domain" description="C2H2-type" evidence="18">
    <location>
        <begin position="374"/>
        <end position="401"/>
    </location>
</feature>
<evidence type="ECO:0000256" key="8">
    <source>
        <dbReference type="ARBA" id="ARBA00022771"/>
    </source>
</evidence>
<dbReference type="GO" id="GO:0006357">
    <property type="term" value="P:regulation of transcription by RNA polymerase II"/>
    <property type="evidence" value="ECO:0007669"/>
    <property type="project" value="TreeGrafter"/>
</dbReference>
<dbReference type="AlphaFoldDB" id="A0A2D0R6I2"/>
<evidence type="ECO:0000256" key="14">
    <source>
        <dbReference type="ARBA" id="ARBA00023242"/>
    </source>
</evidence>
<comment type="function">
    <text evidence="15">Transcription factor that mediates a transcriptional program in various innate and adaptive immune tissue-resident lymphocyte T cell types such as tissue-resident memory T (Trm), natural killer (trNK) and natural killer T (NKT) cells and negatively regulates gene expression of proteins that promote the egress of tissue-resident T-cell populations from non-lymphoid organs. Plays a role in the development, retention and long-term establishment of adaptive and innate tissue-resident lymphocyte T cell types in non-lymphoid organs, such as the skin and gut, but also in other nonbarrier tissues like liver and kidney, and therefore may provide immediate immunological protection against reactivating infections or viral reinfection. Binds specifically to the PRDI element in the promoter of the beta-interferon gene. Drives the maturation of B-lymphocytes into Ig secreting cells. Associates with the transcriptional repressor ZNF683 to chromatin at gene promoter regions.</text>
</comment>
<keyword evidence="7" id="KW-0677">Repeat</keyword>
<evidence type="ECO:0000256" key="6">
    <source>
        <dbReference type="ARBA" id="ARBA00022723"/>
    </source>
</evidence>
<dbReference type="PROSITE" id="PS00028">
    <property type="entry name" value="ZINC_FINGER_C2H2_1"/>
    <property type="match status" value="12"/>
</dbReference>
<dbReference type="GO" id="GO:0000978">
    <property type="term" value="F:RNA polymerase II cis-regulatory region sequence-specific DNA binding"/>
    <property type="evidence" value="ECO:0007669"/>
    <property type="project" value="TreeGrafter"/>
</dbReference>
<dbReference type="SMART" id="SM00355">
    <property type="entry name" value="ZnF_C2H2"/>
    <property type="match status" value="14"/>
</dbReference>
<dbReference type="KEGG" id="ipu:108266876"/>
<evidence type="ECO:0000256" key="5">
    <source>
        <dbReference type="ARBA" id="ARBA00022691"/>
    </source>
</evidence>
<dbReference type="FunFam" id="3.30.160.60:FF:000038">
    <property type="entry name" value="Zinc finger protein 624"/>
    <property type="match status" value="1"/>
</dbReference>
<evidence type="ECO:0000256" key="2">
    <source>
        <dbReference type="ARBA" id="ARBA00022499"/>
    </source>
</evidence>
<dbReference type="GO" id="GO:0005634">
    <property type="term" value="C:nucleus"/>
    <property type="evidence" value="ECO:0007669"/>
    <property type="project" value="UniProtKB-SubCell"/>
</dbReference>
<feature type="domain" description="SET" evidence="19">
    <location>
        <begin position="135"/>
        <end position="247"/>
    </location>
</feature>
<dbReference type="SUPFAM" id="SSF57667">
    <property type="entry name" value="beta-beta-alpha zinc fingers"/>
    <property type="match status" value="7"/>
</dbReference>
<feature type="domain" description="C2H2-type" evidence="18">
    <location>
        <begin position="486"/>
        <end position="513"/>
    </location>
</feature>
<keyword evidence="6" id="KW-0479">Metal-binding</keyword>
<feature type="region of interest" description="Disordered" evidence="17">
    <location>
        <begin position="1"/>
        <end position="60"/>
    </location>
</feature>
<feature type="domain" description="C2H2-type" evidence="18">
    <location>
        <begin position="514"/>
        <end position="541"/>
    </location>
</feature>
<feature type="domain" description="C2H2-type" evidence="18">
    <location>
        <begin position="430"/>
        <end position="457"/>
    </location>
</feature>
<evidence type="ECO:0000259" key="19">
    <source>
        <dbReference type="PROSITE" id="PS50280"/>
    </source>
</evidence>
<dbReference type="PANTHER" id="PTHR24404:SF111">
    <property type="entry name" value="GASTRULA ZINC FINGER PROTEIN XLCGF49.1-LIKE-RELATED"/>
    <property type="match status" value="1"/>
</dbReference>
<dbReference type="FunFam" id="3.30.160.60:FF:001119">
    <property type="entry name" value="zinc finger protein 408"/>
    <property type="match status" value="1"/>
</dbReference>
<keyword evidence="2" id="KW-1017">Isopeptide bond</keyword>
<evidence type="ECO:0000256" key="7">
    <source>
        <dbReference type="ARBA" id="ARBA00022737"/>
    </source>
</evidence>
<dbReference type="FunFam" id="3.30.160.60:FF:001498">
    <property type="entry name" value="Zinc finger protein 404"/>
    <property type="match status" value="1"/>
</dbReference>
<keyword evidence="11" id="KW-0805">Transcription regulation</keyword>
<organism evidence="20 21">
    <name type="scientific">Ictalurus punctatus</name>
    <name type="common">Channel catfish</name>
    <name type="synonym">Silurus punctatus</name>
    <dbReference type="NCBI Taxonomy" id="7998"/>
    <lineage>
        <taxon>Eukaryota</taxon>
        <taxon>Metazoa</taxon>
        <taxon>Chordata</taxon>
        <taxon>Craniata</taxon>
        <taxon>Vertebrata</taxon>
        <taxon>Euteleostomi</taxon>
        <taxon>Actinopterygii</taxon>
        <taxon>Neopterygii</taxon>
        <taxon>Teleostei</taxon>
        <taxon>Ostariophysi</taxon>
        <taxon>Siluriformes</taxon>
        <taxon>Ictaluridae</taxon>
        <taxon>Ictalurus</taxon>
    </lineage>
</organism>
<accession>A0A2D0R6I2</accession>
<dbReference type="Pfam" id="PF00096">
    <property type="entry name" value="zf-C2H2"/>
    <property type="match status" value="12"/>
</dbReference>
<feature type="domain" description="C2H2-type" evidence="18">
    <location>
        <begin position="626"/>
        <end position="653"/>
    </location>
</feature>
<keyword evidence="4" id="KW-0808">Transferase</keyword>
<feature type="domain" description="C2H2-type" evidence="18">
    <location>
        <begin position="570"/>
        <end position="597"/>
    </location>
</feature>
<comment type="similarity">
    <text evidence="15">Belongs to the class V-like SAM-binding methyltransferase superfamily.</text>
</comment>
<dbReference type="FunFam" id="3.30.160.60:FF:000358">
    <property type="entry name" value="zinc finger protein 24"/>
    <property type="match status" value="1"/>
</dbReference>
<dbReference type="GO" id="GO:0042054">
    <property type="term" value="F:histone methyltransferase activity"/>
    <property type="evidence" value="ECO:0007669"/>
    <property type="project" value="InterPro"/>
</dbReference>
<dbReference type="Gene3D" id="2.170.270.10">
    <property type="entry name" value="SET domain"/>
    <property type="match status" value="1"/>
</dbReference>
<gene>
    <name evidence="21" type="primary">LOC108266876</name>
</gene>
<comment type="similarity">
    <text evidence="1">Belongs to the krueppel C2H2-type zinc-finger protein family.</text>
</comment>
<evidence type="ECO:0000256" key="12">
    <source>
        <dbReference type="ARBA" id="ARBA00023125"/>
    </source>
</evidence>
<dbReference type="FunFam" id="3.30.160.60:FF:000690">
    <property type="entry name" value="Zinc finger protein 354C"/>
    <property type="match status" value="1"/>
</dbReference>
<dbReference type="InterPro" id="IPR050589">
    <property type="entry name" value="Ikaros_C2H2-ZF"/>
</dbReference>
<sequence>MRSAGDRPRSSRKSRAPDPAPSQLSEEVTETSAAGTSGKVDQQNRGVHLKPTPDGGVKKEESLELNGYNHKDDLNNTPDVISIKVEEDDTEDYLYCEVCKSFFFNKCEVHGPPLFIPDTPVPMGVPDRARQTLPRGLEIRKSGIPDAGLGVFNKGETVPVSAYFGPYQGELVDSEEASGYSWVIYRSSQCQEYIDAKREMYANWMRYVNCVRNGEEQNLVAFQYQGGILYRCCRPIDPGQELLVWYDEEYPKDLGSTFDSLWNKKCSANEVNTTLLQVFSCSSCPLSHTSQIDLHKHIQRCHYEDYVRLQKSGEIKHKILPIKGQQTSSTTLGSNTAHKKMQKEVHHCSDCGKSFTHASALKSHQRNHTAEKPHHCSLCGKSFTYQSGLRTHQRIHTGEKPYRCSECGKSFAQQGTLQTHQSNHTGEKPYHCSQCGKSFAYQSHLQIHQRIHTGEKPYCCSQCKRRFNQQSALQRHQRLHTQQNLHHCSQCGKSFTQLSNLKQHQRIHTGEKPFNCSRCGKSFNRQNHLRRHHRIHTQEKPYQCSLCRKSFADGGNLKRHQRIHTGEKPYYCSDCGKSFTDQSTLQQHQRIHTGEKPHHCSQCGKSFTHLSTLQTHQLIHTGEKPHRCLHCGKSFNRPSALQQHQRSHAGEKPYRCSQCGKSFTIESALQRHQRIHTEDGLYYCSQCGQSFTYLSMFRNHACNATESLHELKLSN</sequence>
<evidence type="ECO:0000256" key="10">
    <source>
        <dbReference type="ARBA" id="ARBA00022843"/>
    </source>
</evidence>
<feature type="domain" description="C2H2-type" evidence="18">
    <location>
        <begin position="402"/>
        <end position="429"/>
    </location>
</feature>
<dbReference type="EC" id="2.1.1.-" evidence="15"/>
<dbReference type="SUPFAM" id="SSF82199">
    <property type="entry name" value="SET domain"/>
    <property type="match status" value="1"/>
</dbReference>
<keyword evidence="12" id="KW-0238">DNA-binding</keyword>
<dbReference type="OrthoDB" id="9439903at2759"/>
<evidence type="ECO:0000256" key="16">
    <source>
        <dbReference type="PROSITE-ProRule" id="PRU00042"/>
    </source>
</evidence>
<feature type="domain" description="C2H2-type" evidence="18">
    <location>
        <begin position="598"/>
        <end position="625"/>
    </location>
</feature>
<comment type="subcellular location">
    <subcellularLocation>
        <location evidence="15">Nucleus</location>
    </subcellularLocation>
    <subcellularLocation>
        <location evidence="15">Cytoplasm</location>
    </subcellularLocation>
</comment>
<dbReference type="GO" id="GO:0008270">
    <property type="term" value="F:zinc ion binding"/>
    <property type="evidence" value="ECO:0007669"/>
    <property type="project" value="UniProtKB-KW"/>
</dbReference>
<keyword evidence="10" id="KW-0832">Ubl conjugation</keyword>
<dbReference type="FunFam" id="3.30.160.60:FF:000624">
    <property type="entry name" value="zinc finger protein 697"/>
    <property type="match status" value="1"/>
</dbReference>
<keyword evidence="5" id="KW-0949">S-adenosyl-L-methionine</keyword>
<comment type="subunit">
    <text evidence="15">Interacts with PRMT5. Interacts with FBXO10. Interacts with FBXO11.</text>
</comment>
<dbReference type="FunFam" id="3.30.160.60:FF:002343">
    <property type="entry name" value="Zinc finger protein 33A"/>
    <property type="match status" value="3"/>
</dbReference>
<evidence type="ECO:0000256" key="13">
    <source>
        <dbReference type="ARBA" id="ARBA00023163"/>
    </source>
</evidence>
<dbReference type="PROSITE" id="PS50280">
    <property type="entry name" value="SET"/>
    <property type="match status" value="1"/>
</dbReference>
<reference evidence="20" key="1">
    <citation type="journal article" date="2016" name="Nat. Commun.">
        <title>The channel catfish genome sequence provides insights into the evolution of scale formation in teleosts.</title>
        <authorList>
            <person name="Liu Z."/>
            <person name="Liu S."/>
            <person name="Yao J."/>
            <person name="Bao L."/>
            <person name="Zhang J."/>
            <person name="Li Y."/>
            <person name="Jiang C."/>
            <person name="Sun L."/>
            <person name="Wang R."/>
            <person name="Zhang Y."/>
            <person name="Zhou T."/>
            <person name="Zeng Q."/>
            <person name="Fu Q."/>
            <person name="Gao S."/>
            <person name="Li N."/>
            <person name="Koren S."/>
            <person name="Jiang Y."/>
            <person name="Zimin A."/>
            <person name="Xu P."/>
            <person name="Phillippy A.M."/>
            <person name="Geng X."/>
            <person name="Song L."/>
            <person name="Sun F."/>
            <person name="Li C."/>
            <person name="Wang X."/>
            <person name="Chen A."/>
            <person name="Jin Y."/>
            <person name="Yuan Z."/>
            <person name="Yang Y."/>
            <person name="Tan S."/>
            <person name="Peatman E."/>
            <person name="Lu J."/>
            <person name="Qin Z."/>
            <person name="Dunham R."/>
            <person name="Li Z."/>
            <person name="Sonstegard T."/>
            <person name="Feng J."/>
            <person name="Danzmann R.G."/>
            <person name="Schroeder S."/>
            <person name="Scheffler B."/>
            <person name="Duke M.V."/>
            <person name="Ballard L."/>
            <person name="Kucuktas H."/>
            <person name="Kaltenboeck L."/>
            <person name="Liu H."/>
            <person name="Armbruster J."/>
            <person name="Xie Y."/>
            <person name="Kirby M.L."/>
            <person name="Tian Y."/>
            <person name="Flanagan M.E."/>
            <person name="Mu W."/>
            <person name="Waldbieser G.C."/>
        </authorList>
    </citation>
    <scope>NUCLEOTIDE SEQUENCE [LARGE SCALE GENOMIC DNA]</scope>
    <source>
        <strain evidence="20">SDA103</strain>
    </source>
</reference>
<dbReference type="InterPro" id="IPR044417">
    <property type="entry name" value="PRDM7_9_PR-SET"/>
</dbReference>
<keyword evidence="8 16" id="KW-0863">Zinc-finger</keyword>
<name>A0A2D0R6I2_ICTPU</name>
<dbReference type="GO" id="GO:0003700">
    <property type="term" value="F:DNA-binding transcription factor activity"/>
    <property type="evidence" value="ECO:0007669"/>
    <property type="project" value="TreeGrafter"/>
</dbReference>
<evidence type="ECO:0000256" key="9">
    <source>
        <dbReference type="ARBA" id="ARBA00022833"/>
    </source>
</evidence>
<evidence type="ECO:0000256" key="1">
    <source>
        <dbReference type="ARBA" id="ARBA00006991"/>
    </source>
</evidence>
<feature type="domain" description="C2H2-type" evidence="18">
    <location>
        <begin position="542"/>
        <end position="569"/>
    </location>
</feature>
<keyword evidence="14" id="KW-0539">Nucleus</keyword>
<dbReference type="SMART" id="SM00317">
    <property type="entry name" value="SET"/>
    <property type="match status" value="1"/>
</dbReference>
<reference evidence="21" key="2">
    <citation type="submission" date="2025-08" db="UniProtKB">
        <authorList>
            <consortium name="RefSeq"/>
        </authorList>
    </citation>
    <scope>IDENTIFICATION</scope>
    <source>
        <tissue evidence="21">Blood</tissue>
    </source>
</reference>
<dbReference type="Gene3D" id="3.30.160.60">
    <property type="entry name" value="Classic Zinc Finger"/>
    <property type="match status" value="12"/>
</dbReference>
<dbReference type="CDD" id="cd19193">
    <property type="entry name" value="PR-SET_PRDM7_9"/>
    <property type="match status" value="1"/>
</dbReference>
<dbReference type="FunFam" id="3.30.160.60:FF:001485">
    <property type="entry name" value="Krueppel-related zinc finger protein"/>
    <property type="match status" value="1"/>
</dbReference>
<dbReference type="FunFam" id="3.30.160.60:FF:001270">
    <property type="entry name" value="zinc finger protein 583 isoform X1"/>
    <property type="match status" value="1"/>
</dbReference>
<evidence type="ECO:0000256" key="11">
    <source>
        <dbReference type="ARBA" id="ARBA00023015"/>
    </source>
</evidence>
<proteinExistence type="inferred from homology"/>
<evidence type="ECO:0000313" key="20">
    <source>
        <dbReference type="Proteomes" id="UP000221080"/>
    </source>
</evidence>
<feature type="domain" description="C2H2-type" evidence="18">
    <location>
        <begin position="458"/>
        <end position="485"/>
    </location>
</feature>
<dbReference type="GeneID" id="108266876"/>
<keyword evidence="3" id="KW-0489">Methyltransferase</keyword>
<dbReference type="InterPro" id="IPR036236">
    <property type="entry name" value="Znf_C2H2_sf"/>
</dbReference>
<dbReference type="PIRSF" id="PIRSF013212">
    <property type="entry name" value="PRDM1"/>
    <property type="match status" value="1"/>
</dbReference>
<dbReference type="InterPro" id="IPR001214">
    <property type="entry name" value="SET_dom"/>
</dbReference>
<feature type="domain" description="C2H2-type" evidence="18">
    <location>
        <begin position="654"/>
        <end position="681"/>
    </location>
</feature>
<evidence type="ECO:0000256" key="4">
    <source>
        <dbReference type="ARBA" id="ARBA00022679"/>
    </source>
</evidence>
<dbReference type="InterPro" id="IPR016608">
    <property type="entry name" value="PRDM1"/>
</dbReference>
<dbReference type="PANTHER" id="PTHR24404">
    <property type="entry name" value="ZINC FINGER PROTEIN"/>
    <property type="match status" value="1"/>
</dbReference>
<feature type="compositionally biased region" description="Polar residues" evidence="17">
    <location>
        <begin position="22"/>
        <end position="45"/>
    </location>
</feature>